<keyword evidence="7 11" id="KW-1133">Transmembrane helix</keyword>
<evidence type="ECO:0000256" key="8">
    <source>
        <dbReference type="ARBA" id="ARBA00023136"/>
    </source>
</evidence>
<dbReference type="SMART" id="SM01205">
    <property type="entry name" value="FKS1_dom1"/>
    <property type="match status" value="1"/>
</dbReference>
<sequence>MSLLTTLLANAEALALLATAAAVATADGSSILGASLFGSLCVAAIRPTYGDASDVYATVGVIVCAVGALSGGAVAALAPQKVTAVSAAGLVALPLALLLEKHGKCPDSGIAPDASGSVLGALLITILCGVALYLAERDPRRDAQVKRVAHALGAGWFAALALDVSLANGAALWVHAVAVARPGDVPGPDFVKYTFNELWACLVWAGISSIVYALRPATNRIGSLRAAAMPRSSDVRRDDGRASDAATHQLHLVAARTQHFNLFDPLKLPPALKRFSSKTFASAEALGNFFGLQDDNVRSQAEHALMLFANALARQAPGKSSIDEADEQAAKAVHAKLFENYRQWCSSLEVEPHFSKEIDECGGVYGDVVLWLCVWGECANLRHLPECVCYLYHSAAGEWAACEVHERQGERGASLYPGHFLDTVVSPIYDVIAQQMRLKCDHISKKNYDDFNEFFWSKDCLRYHRSPVATETAVRAHKRRSDKARQKSMHEGTSLYDDSTFPPPVHSALSGAPKTYMEERTWLHVAFAFGRVYEYHALWFQVLATFGFATYLVWDTAYAMQVYSGLFIAINLYALLNACLEAKLLAPAADDVQRGALATRIAGRYACFVYQCMYLSWAFDANEVLPRSPVRSLGRTNAFWWWQYVWLSLIPMCIYVTEACLQLWPRALTSIYESGANSDISRALLAVFLPRSTNYVGKNVHEPLAIARTYQLYWLILVSWKLIFGYQFLVKPMVAPTIQIVDDYLNYPQISGRGLKTASQLIGRWAPPCLIFLIDSSIWYSLASSAVGVYVGFRDKLGIVRDFPALRDAFLLLPTNFCAKLVHGVAEEGLADRTPASPSPGGLRFAPGDDPRVRESTSCLYQTVCGDDDPQRPFSPRRLGDATTPPTSSSDLASTLGAASAYGGALAPRLPSFLSMADALDSPPDTARRGLLDLLEHGSHQKHLEPLGAADEVQWVLFAEAWNDVISAMRNSDVINDYEREVLAFDRFPGFSKPVYLPIFVTAGALERASAAANDAAAAYRPLQRLAEDYKGIDETRSKTHLQAARSVDDDLANALRADVVATEAVDEVKELATVLLLKLLGPIHKDDVVAIISIVEKWARGPEALLQNVYLEDLTSKVLKPLADLAGLLASKLHKRSVSDASPLDAYANLESGQPSEDASDADGESLSSMPRSQSTSGLAALGTSTPSMKTQRNKYSLSSSKYVASSQKEVRDPLRDALRDKLRSALTGAMACVVKSNVKGSYAKEVKDRLTFVLANERGFFWDGRYASACADSLALDAKLLKRLAVKLKGLLTTPQRKTEPRGQEATRRLTFFVNSLLMDLPPPPPLDAAVSLTTLTPFYSEDVILSEADLRKKNSDGVTTLLYLQTLYKADWRAFLERRGIDDHAARDAVFSAKHATETRLWASFRAQTLARTVEGIMQNEAALRLLARLERVNDARRSRRRAGAPKTSRLYAAACDESPTHPQISLDDLLKLKFGYVVTCQIYGRQSAQQDPKAKDIEMLLKRFPLLRVAYIDEQRVNRSGASAFYSCLVKHDATTDGPAEVYRVRLPGNAIVGEGKPENQNHAVVFTRGETLQTIDMNQDGFFEEALKTRNLVQEFRGPRAPGAPPVVIVGFREHIFTGSVSSLANYMALQELSFVTLGQRVLADPLHMRLHYGHPDIFDKLWFTTRGGVSKASRGINLSEDIFAGYTAVIRGGGVTMREYAQVGKGRDVGMQQIYKFEAKLSQGNAEQCLARDVSRVAARLDFPRLLSYYFGGIGHYINSALTVATIQVATYLSLLLAVYGAESIGHRLVVPLGTLQVVLAGLGLLNTLPLLATLAVERGLLAATRDVAQVFASGGPLYFVFHIQTRAHYFMQTLLAGGATYRATGRGFVTTHNSFDEQYRFFAASHLYLGVELAAALGLMGAHTQAGQYLGRTWSLWLACGAFLLAPFWFNPLGFSWPHVADDFVAWRRWISYGTRGGSATDSWDVWHKEETAPLRRLSNRSKCVVSLKAVLYVVLAKGLFDFSGKAATRRLIAFSYALLVLASLQVCAYVVDRVAHRLHYACHRLVQMVLGICSVGVALYEVCAHPASLKFAISMYYLAAAVCVLGTLWGGEGPAVYGGRRHSSFAAIVPSLTRHLARLHDLVVGYVYFAVFAPLSAIRVVDVVQTWLLFHNALSEGVVVDDILKQARQSQETSSSNGQSEEIAQLRRQVELQQRALGALLEGRGDASAYYQAAVSPPPPRSDSDSAVDGGRRPSAPASLSPPADAAAFSFSSPAEMPPRDAMSDPAPASGGLA</sequence>
<feature type="transmembrane region" description="Helical" evidence="11">
    <location>
        <begin position="2020"/>
        <end position="2039"/>
    </location>
</feature>
<feature type="transmembrane region" description="Helical" evidence="11">
    <location>
        <begin position="712"/>
        <end position="729"/>
    </location>
</feature>
<evidence type="ECO:0000256" key="5">
    <source>
        <dbReference type="ARBA" id="ARBA00022679"/>
    </source>
</evidence>
<dbReference type="InterPro" id="IPR003440">
    <property type="entry name" value="Glyco_trans_48_dom"/>
</dbReference>
<evidence type="ECO:0000256" key="1">
    <source>
        <dbReference type="ARBA" id="ARBA00004141"/>
    </source>
</evidence>
<comment type="caution">
    <text evidence="14">The sequence shown here is derived from an EMBL/GenBank/DDBJ whole genome shotgun (WGS) entry which is preliminary data.</text>
</comment>
<feature type="transmembrane region" description="Helical" evidence="11">
    <location>
        <begin position="2083"/>
        <end position="2099"/>
    </location>
</feature>
<accession>A0A8J2T241</accession>
<evidence type="ECO:0000256" key="10">
    <source>
        <dbReference type="SAM" id="MobiDB-lite"/>
    </source>
</evidence>
<evidence type="ECO:0000259" key="13">
    <source>
        <dbReference type="SMART" id="SM01205"/>
    </source>
</evidence>
<gene>
    <name evidence="14" type="ORF">PECAL_6P01020</name>
</gene>
<feature type="transmembrane region" description="Helical" evidence="11">
    <location>
        <begin position="2131"/>
        <end position="2149"/>
    </location>
</feature>
<feature type="transmembrane region" description="Helical" evidence="11">
    <location>
        <begin position="82"/>
        <end position="99"/>
    </location>
</feature>
<keyword evidence="12" id="KW-0732">Signal</keyword>
<evidence type="ECO:0000256" key="11">
    <source>
        <dbReference type="SAM" id="Phobius"/>
    </source>
</evidence>
<feature type="transmembrane region" description="Helical" evidence="11">
    <location>
        <begin position="639"/>
        <end position="657"/>
    </location>
</feature>
<dbReference type="GO" id="GO:0003843">
    <property type="term" value="F:1,3-beta-D-glucan synthase activity"/>
    <property type="evidence" value="ECO:0007669"/>
    <property type="project" value="UniProtKB-EC"/>
</dbReference>
<evidence type="ECO:0000256" key="6">
    <source>
        <dbReference type="ARBA" id="ARBA00022692"/>
    </source>
</evidence>
<dbReference type="PANTHER" id="PTHR12741">
    <property type="entry name" value="LYST-INTERACTING PROTEIN LIP5 DOPAMINE RESPONSIVE PROTEIN DRG-1"/>
    <property type="match status" value="1"/>
</dbReference>
<dbReference type="Pfam" id="PF02364">
    <property type="entry name" value="Glucan_synthase"/>
    <property type="match status" value="1"/>
</dbReference>
<dbReference type="PANTHER" id="PTHR12741:SF48">
    <property type="entry name" value="1,3-BETA-GLUCAN SYNTHASE COMPONENT FKS1-RELATED"/>
    <property type="match status" value="1"/>
</dbReference>
<dbReference type="Proteomes" id="UP000789595">
    <property type="component" value="Unassembled WGS sequence"/>
</dbReference>
<dbReference type="OrthoDB" id="1880850at2759"/>
<comment type="subcellular location">
    <subcellularLocation>
        <location evidence="1">Membrane</location>
        <topology evidence="1">Multi-pass membrane protein</topology>
    </subcellularLocation>
</comment>
<dbReference type="EC" id="2.4.1.34" evidence="3"/>
<feature type="transmembrane region" description="Helical" evidence="11">
    <location>
        <begin position="196"/>
        <end position="214"/>
    </location>
</feature>
<evidence type="ECO:0000313" key="15">
    <source>
        <dbReference type="Proteomes" id="UP000789595"/>
    </source>
</evidence>
<keyword evidence="5" id="KW-0808">Transferase</keyword>
<feature type="compositionally biased region" description="Polar residues" evidence="10">
    <location>
        <begin position="1167"/>
        <end position="1192"/>
    </location>
</feature>
<dbReference type="Pfam" id="PF14288">
    <property type="entry name" value="FKS1_dom1"/>
    <property type="match status" value="1"/>
</dbReference>
<feature type="region of interest" description="Disordered" evidence="10">
    <location>
        <begin position="1149"/>
        <end position="1202"/>
    </location>
</feature>
<dbReference type="EMBL" id="CAKKNE010000006">
    <property type="protein sequence ID" value="CAH0378512.1"/>
    <property type="molecule type" value="Genomic_DNA"/>
</dbReference>
<feature type="transmembrane region" description="Helical" evidence="11">
    <location>
        <begin position="156"/>
        <end position="176"/>
    </location>
</feature>
<keyword evidence="8 11" id="KW-0472">Membrane</keyword>
<comment type="catalytic activity">
    <reaction evidence="9">
        <text>[(1-&gt;3)-beta-D-glucosyl](n) + UDP-alpha-D-glucose = [(1-&gt;3)-beta-D-glucosyl](n+1) + UDP + H(+)</text>
        <dbReference type="Rhea" id="RHEA:21476"/>
        <dbReference type="Rhea" id="RHEA-COMP:11146"/>
        <dbReference type="Rhea" id="RHEA-COMP:14303"/>
        <dbReference type="ChEBI" id="CHEBI:15378"/>
        <dbReference type="ChEBI" id="CHEBI:37671"/>
        <dbReference type="ChEBI" id="CHEBI:58223"/>
        <dbReference type="ChEBI" id="CHEBI:58885"/>
        <dbReference type="EC" id="2.4.1.34"/>
    </reaction>
</comment>
<feature type="transmembrane region" description="Helical" evidence="11">
    <location>
        <begin position="55"/>
        <end position="75"/>
    </location>
</feature>
<evidence type="ECO:0000256" key="4">
    <source>
        <dbReference type="ARBA" id="ARBA00022676"/>
    </source>
</evidence>
<feature type="signal peptide" evidence="12">
    <location>
        <begin position="1"/>
        <end position="28"/>
    </location>
</feature>
<feature type="transmembrane region" description="Helical" evidence="11">
    <location>
        <begin position="601"/>
        <end position="619"/>
    </location>
</feature>
<dbReference type="GO" id="GO:0005886">
    <property type="term" value="C:plasma membrane"/>
    <property type="evidence" value="ECO:0007669"/>
    <property type="project" value="TreeGrafter"/>
</dbReference>
<feature type="region of interest" description="Disordered" evidence="10">
    <location>
        <begin position="831"/>
        <end position="892"/>
    </location>
</feature>
<evidence type="ECO:0000313" key="14">
    <source>
        <dbReference type="EMBL" id="CAH0378512.1"/>
    </source>
</evidence>
<feature type="transmembrane region" description="Helical" evidence="11">
    <location>
        <begin position="537"/>
        <end position="554"/>
    </location>
</feature>
<protein>
    <recommendedName>
        <fullName evidence="3">1,3-beta-glucan synthase</fullName>
        <ecNumber evidence="3">2.4.1.34</ecNumber>
    </recommendedName>
</protein>
<dbReference type="InterPro" id="IPR026899">
    <property type="entry name" value="FKS1-like_dom1"/>
</dbReference>
<feature type="transmembrane region" description="Helical" evidence="11">
    <location>
        <begin position="1763"/>
        <end position="1788"/>
    </location>
</feature>
<feature type="transmembrane region" description="Helical" evidence="11">
    <location>
        <begin position="114"/>
        <end position="135"/>
    </location>
</feature>
<name>A0A8J2T241_9STRA</name>
<feature type="transmembrane region" description="Helical" evidence="11">
    <location>
        <begin position="2051"/>
        <end position="2071"/>
    </location>
</feature>
<feature type="transmembrane region" description="Helical" evidence="11">
    <location>
        <begin position="1888"/>
        <end position="1909"/>
    </location>
</feature>
<feature type="transmembrane region" description="Helical" evidence="11">
    <location>
        <begin position="1795"/>
        <end position="1819"/>
    </location>
</feature>
<feature type="chain" id="PRO_5035297147" description="1,3-beta-glucan synthase" evidence="12">
    <location>
        <begin position="29"/>
        <end position="2282"/>
    </location>
</feature>
<keyword evidence="4" id="KW-0328">Glycosyltransferase</keyword>
<feature type="domain" description="1,3-beta-glucan synthase component FKS1-like" evidence="13">
    <location>
        <begin position="367"/>
        <end position="469"/>
    </location>
</feature>
<comment type="similarity">
    <text evidence="2">Belongs to the glycosyltransferase 48 family.</text>
</comment>
<dbReference type="GO" id="GO:0000148">
    <property type="term" value="C:1,3-beta-D-glucan synthase complex"/>
    <property type="evidence" value="ECO:0007669"/>
    <property type="project" value="InterPro"/>
</dbReference>
<keyword evidence="15" id="KW-1185">Reference proteome</keyword>
<organism evidence="14 15">
    <name type="scientific">Pelagomonas calceolata</name>
    <dbReference type="NCBI Taxonomy" id="35677"/>
    <lineage>
        <taxon>Eukaryota</taxon>
        <taxon>Sar</taxon>
        <taxon>Stramenopiles</taxon>
        <taxon>Ochrophyta</taxon>
        <taxon>Pelagophyceae</taxon>
        <taxon>Pelagomonadales</taxon>
        <taxon>Pelagomonadaceae</taxon>
        <taxon>Pelagomonas</taxon>
    </lineage>
</organism>
<reference evidence="14" key="1">
    <citation type="submission" date="2021-11" db="EMBL/GenBank/DDBJ databases">
        <authorList>
            <consortium name="Genoscope - CEA"/>
            <person name="William W."/>
        </authorList>
    </citation>
    <scope>NUCLEOTIDE SEQUENCE</scope>
</reference>
<evidence type="ECO:0000256" key="3">
    <source>
        <dbReference type="ARBA" id="ARBA00012589"/>
    </source>
</evidence>
<feature type="region of interest" description="Disordered" evidence="10">
    <location>
        <begin position="2219"/>
        <end position="2282"/>
    </location>
</feature>
<evidence type="ECO:0000256" key="12">
    <source>
        <dbReference type="SAM" id="SignalP"/>
    </source>
</evidence>
<proteinExistence type="inferred from homology"/>
<keyword evidence="6 11" id="KW-0812">Transmembrane</keyword>
<feature type="region of interest" description="Disordered" evidence="10">
    <location>
        <begin position="475"/>
        <end position="494"/>
    </location>
</feature>
<feature type="transmembrane region" description="Helical" evidence="11">
    <location>
        <begin position="560"/>
        <end position="580"/>
    </location>
</feature>
<feature type="compositionally biased region" description="Low complexity" evidence="10">
    <location>
        <begin position="2233"/>
        <end position="2263"/>
    </location>
</feature>
<dbReference type="GO" id="GO:0006075">
    <property type="term" value="P:(1-&gt;3)-beta-D-glucan biosynthetic process"/>
    <property type="evidence" value="ECO:0007669"/>
    <property type="project" value="InterPro"/>
</dbReference>
<feature type="transmembrane region" description="Helical" evidence="11">
    <location>
        <begin position="1921"/>
        <end position="1937"/>
    </location>
</feature>
<evidence type="ECO:0000256" key="2">
    <source>
        <dbReference type="ARBA" id="ARBA00009040"/>
    </source>
</evidence>
<evidence type="ECO:0000256" key="9">
    <source>
        <dbReference type="ARBA" id="ARBA00047777"/>
    </source>
</evidence>
<evidence type="ECO:0000256" key="7">
    <source>
        <dbReference type="ARBA" id="ARBA00022989"/>
    </source>
</evidence>